<dbReference type="RefSeq" id="WP_369313035.1">
    <property type="nucleotide sequence ID" value="NZ_JBEHZE010000001.1"/>
</dbReference>
<gene>
    <name evidence="17" type="primary">cysG</name>
    <name evidence="17" type="ORF">ABFZ84_05965</name>
</gene>
<dbReference type="PANTHER" id="PTHR45790">
    <property type="entry name" value="SIROHEME SYNTHASE-RELATED"/>
    <property type="match status" value="1"/>
</dbReference>
<dbReference type="SUPFAM" id="SSF51735">
    <property type="entry name" value="NAD(P)-binding Rossmann-fold domains"/>
    <property type="match status" value="1"/>
</dbReference>
<keyword evidence="6" id="KW-0949">S-adenosyl-L-methionine</keyword>
<reference evidence="17 18" key="1">
    <citation type="submission" date="2024-05" db="EMBL/GenBank/DDBJ databases">
        <title>Three bacterial strains, DH-69, EH-24, and ECK-19 isolated from coastal sediments.</title>
        <authorList>
            <person name="Ye Y.-Q."/>
            <person name="Du Z.-J."/>
        </authorList>
    </citation>
    <scope>NUCLEOTIDE SEQUENCE [LARGE SCALE GENOMIC DNA]</scope>
    <source>
        <strain evidence="17 18">ECK-19</strain>
    </source>
</reference>
<dbReference type="EMBL" id="JBEHZE010000001">
    <property type="protein sequence ID" value="MEX6633091.1"/>
    <property type="molecule type" value="Genomic_DNA"/>
</dbReference>
<comment type="similarity">
    <text evidence="2">Belongs to the precorrin methyltransferase family.</text>
</comment>
<dbReference type="Gene3D" id="3.30.950.10">
    <property type="entry name" value="Methyltransferase, Cobalt-precorrin-4 Transmethylase, Domain 2"/>
    <property type="match status" value="1"/>
</dbReference>
<evidence type="ECO:0000256" key="13">
    <source>
        <dbReference type="ARBA" id="ARBA00047561"/>
    </source>
</evidence>
<protein>
    <submittedName>
        <fullName evidence="17">Siroheme synthase CysG</fullName>
        <ecNumber evidence="17">1.3.1.76</ecNumber>
        <ecNumber evidence="17">2.1.1.107</ecNumber>
        <ecNumber evidence="17">4.99.1.4</ecNumber>
    </submittedName>
</protein>
<dbReference type="GO" id="GO:0032259">
    <property type="term" value="P:methylation"/>
    <property type="evidence" value="ECO:0007669"/>
    <property type="project" value="UniProtKB-KW"/>
</dbReference>
<accession>A0ABV3Z6P2</accession>
<dbReference type="GO" id="GO:0043115">
    <property type="term" value="F:precorrin-2 dehydrogenase activity"/>
    <property type="evidence" value="ECO:0007669"/>
    <property type="project" value="UniProtKB-EC"/>
</dbReference>
<name>A0ABV3Z6P2_9PROT</name>
<evidence type="ECO:0000313" key="17">
    <source>
        <dbReference type="EMBL" id="MEX6633091.1"/>
    </source>
</evidence>
<dbReference type="SUPFAM" id="SSF53790">
    <property type="entry name" value="Tetrapyrrole methylase"/>
    <property type="match status" value="1"/>
</dbReference>
<keyword evidence="11" id="KW-0511">Multifunctional enzyme</keyword>
<dbReference type="Pfam" id="PF14824">
    <property type="entry name" value="Sirohm_synth_M"/>
    <property type="match status" value="1"/>
</dbReference>
<dbReference type="Gene3D" id="3.40.50.720">
    <property type="entry name" value="NAD(P)-binding Rossmann-like Domain"/>
    <property type="match status" value="1"/>
</dbReference>
<dbReference type="SUPFAM" id="SSF75615">
    <property type="entry name" value="Siroheme synthase middle domains-like"/>
    <property type="match status" value="1"/>
</dbReference>
<dbReference type="InterPro" id="IPR000878">
    <property type="entry name" value="4pyrrol_Mease"/>
</dbReference>
<dbReference type="Pfam" id="PF00590">
    <property type="entry name" value="TP_methylase"/>
    <property type="match status" value="1"/>
</dbReference>
<proteinExistence type="inferred from homology"/>
<dbReference type="InterPro" id="IPR012409">
    <property type="entry name" value="Sirohaem_synth"/>
</dbReference>
<evidence type="ECO:0000256" key="11">
    <source>
        <dbReference type="ARBA" id="ARBA00023268"/>
    </source>
</evidence>
<dbReference type="InterPro" id="IPR028281">
    <property type="entry name" value="Sirohaem_synthase_central"/>
</dbReference>
<dbReference type="EC" id="1.3.1.76" evidence="17"/>
<dbReference type="Gene3D" id="3.30.160.110">
    <property type="entry name" value="Siroheme synthase, domain 2"/>
    <property type="match status" value="1"/>
</dbReference>
<dbReference type="InterPro" id="IPR006367">
    <property type="entry name" value="Sirohaem_synthase_N"/>
</dbReference>
<dbReference type="InterPro" id="IPR014777">
    <property type="entry name" value="4pyrrole_Mease_sub1"/>
</dbReference>
<comment type="pathway">
    <text evidence="1">Porphyrin-containing compound metabolism; siroheme biosynthesis; sirohydrochlorin from precorrin-2: step 1/1.</text>
</comment>
<keyword evidence="9 17" id="KW-0456">Lyase</keyword>
<evidence type="ECO:0000256" key="3">
    <source>
        <dbReference type="ARBA" id="ARBA00022573"/>
    </source>
</evidence>
<feature type="domain" description="Tetrapyrrole methylase" evidence="14">
    <location>
        <begin position="217"/>
        <end position="427"/>
    </location>
</feature>
<dbReference type="InterPro" id="IPR003043">
    <property type="entry name" value="Uropor_MeTrfase_CS"/>
</dbReference>
<dbReference type="EC" id="4.99.1.4" evidence="17"/>
<evidence type="ECO:0000256" key="2">
    <source>
        <dbReference type="ARBA" id="ARBA00005879"/>
    </source>
</evidence>
<dbReference type="Proteomes" id="UP001560685">
    <property type="component" value="Unassembled WGS sequence"/>
</dbReference>
<dbReference type="GO" id="GO:0051266">
    <property type="term" value="F:sirohydrochlorin ferrochelatase activity"/>
    <property type="evidence" value="ECO:0007669"/>
    <property type="project" value="UniProtKB-EC"/>
</dbReference>
<dbReference type="PROSITE" id="PS00839">
    <property type="entry name" value="SUMT_1"/>
    <property type="match status" value="1"/>
</dbReference>
<dbReference type="Gene3D" id="1.10.8.210">
    <property type="entry name" value="Sirohaem synthase, dimerisation domain"/>
    <property type="match status" value="1"/>
</dbReference>
<evidence type="ECO:0000259" key="14">
    <source>
        <dbReference type="Pfam" id="PF00590"/>
    </source>
</evidence>
<evidence type="ECO:0000259" key="16">
    <source>
        <dbReference type="Pfam" id="PF14824"/>
    </source>
</evidence>
<dbReference type="NCBIfam" id="TIGR01469">
    <property type="entry name" value="cobA_cysG_Cterm"/>
    <property type="match status" value="1"/>
</dbReference>
<dbReference type="InterPro" id="IPR035996">
    <property type="entry name" value="4pyrrol_Methylase_sf"/>
</dbReference>
<keyword evidence="4 17" id="KW-0489">Methyltransferase</keyword>
<dbReference type="CDD" id="cd11642">
    <property type="entry name" value="SUMT"/>
    <property type="match status" value="1"/>
</dbReference>
<dbReference type="PANTHER" id="PTHR45790:SF3">
    <property type="entry name" value="S-ADENOSYL-L-METHIONINE-DEPENDENT UROPORPHYRINOGEN III METHYLTRANSFERASE, CHLOROPLASTIC"/>
    <property type="match status" value="1"/>
</dbReference>
<evidence type="ECO:0000256" key="10">
    <source>
        <dbReference type="ARBA" id="ARBA00023244"/>
    </source>
</evidence>
<feature type="domain" description="Sirohaem synthase dimerisation" evidence="15">
    <location>
        <begin position="150"/>
        <end position="204"/>
    </location>
</feature>
<evidence type="ECO:0000256" key="12">
    <source>
        <dbReference type="ARBA" id="ARBA00025705"/>
    </source>
</evidence>
<keyword evidence="5 17" id="KW-0808">Transferase</keyword>
<dbReference type="InterPro" id="IPR050161">
    <property type="entry name" value="Siro_Cobalamin_biosynth"/>
</dbReference>
<dbReference type="GO" id="GO:0004851">
    <property type="term" value="F:uroporphyrin-III C-methyltransferase activity"/>
    <property type="evidence" value="ECO:0007669"/>
    <property type="project" value="UniProtKB-EC"/>
</dbReference>
<evidence type="ECO:0000256" key="8">
    <source>
        <dbReference type="ARBA" id="ARBA00023027"/>
    </source>
</evidence>
<comment type="caution">
    <text evidence="17">The sequence shown here is derived from an EMBL/GenBank/DDBJ whole genome shotgun (WGS) entry which is preliminary data.</text>
</comment>
<comment type="catalytic activity">
    <reaction evidence="13">
        <text>precorrin-2 + NAD(+) = sirohydrochlorin + NADH + 2 H(+)</text>
        <dbReference type="Rhea" id="RHEA:15613"/>
        <dbReference type="ChEBI" id="CHEBI:15378"/>
        <dbReference type="ChEBI" id="CHEBI:57540"/>
        <dbReference type="ChEBI" id="CHEBI:57945"/>
        <dbReference type="ChEBI" id="CHEBI:58351"/>
        <dbReference type="ChEBI" id="CHEBI:58827"/>
        <dbReference type="EC" id="1.3.1.76"/>
    </reaction>
</comment>
<dbReference type="PIRSF" id="PIRSF036426">
    <property type="entry name" value="Sirohaem_synth"/>
    <property type="match status" value="1"/>
</dbReference>
<keyword evidence="10" id="KW-0627">Porphyrin biosynthesis</keyword>
<dbReference type="EC" id="2.1.1.107" evidence="17"/>
<evidence type="ECO:0000256" key="7">
    <source>
        <dbReference type="ARBA" id="ARBA00023002"/>
    </source>
</evidence>
<dbReference type="NCBIfam" id="NF004790">
    <property type="entry name" value="PRK06136.1"/>
    <property type="match status" value="1"/>
</dbReference>
<dbReference type="Pfam" id="PF13241">
    <property type="entry name" value="NAD_binding_7"/>
    <property type="match status" value="1"/>
</dbReference>
<comment type="pathway">
    <text evidence="12">Porphyrin-containing compound metabolism; siroheme biosynthesis; precorrin-2 from uroporphyrinogen III: step 1/1.</text>
</comment>
<dbReference type="InterPro" id="IPR014776">
    <property type="entry name" value="4pyrrole_Mease_sub2"/>
</dbReference>
<dbReference type="InterPro" id="IPR036291">
    <property type="entry name" value="NAD(P)-bd_dom_sf"/>
</dbReference>
<dbReference type="NCBIfam" id="TIGR01470">
    <property type="entry name" value="cysG_Nterm"/>
    <property type="match status" value="1"/>
</dbReference>
<dbReference type="InterPro" id="IPR037115">
    <property type="entry name" value="Sirohaem_synt_dimer_dom_sf"/>
</dbReference>
<dbReference type="Gene3D" id="3.40.1010.10">
    <property type="entry name" value="Cobalt-precorrin-4 Transmethylase, Domain 1"/>
    <property type="match status" value="1"/>
</dbReference>
<keyword evidence="18" id="KW-1185">Reference proteome</keyword>
<keyword evidence="8" id="KW-0520">NAD</keyword>
<organism evidence="17 18">
    <name type="scientific">Hyphococcus lacteus</name>
    <dbReference type="NCBI Taxonomy" id="3143536"/>
    <lineage>
        <taxon>Bacteria</taxon>
        <taxon>Pseudomonadati</taxon>
        <taxon>Pseudomonadota</taxon>
        <taxon>Alphaproteobacteria</taxon>
        <taxon>Parvularculales</taxon>
        <taxon>Parvularculaceae</taxon>
        <taxon>Hyphococcus</taxon>
    </lineage>
</organism>
<evidence type="ECO:0000256" key="4">
    <source>
        <dbReference type="ARBA" id="ARBA00022603"/>
    </source>
</evidence>
<feature type="domain" description="Siroheme synthase central" evidence="16">
    <location>
        <begin position="118"/>
        <end position="144"/>
    </location>
</feature>
<evidence type="ECO:0000256" key="1">
    <source>
        <dbReference type="ARBA" id="ARBA00005010"/>
    </source>
</evidence>
<evidence type="ECO:0000256" key="6">
    <source>
        <dbReference type="ARBA" id="ARBA00022691"/>
    </source>
</evidence>
<evidence type="ECO:0000256" key="5">
    <source>
        <dbReference type="ARBA" id="ARBA00022679"/>
    </source>
</evidence>
<dbReference type="NCBIfam" id="NF007922">
    <property type="entry name" value="PRK10637.1"/>
    <property type="match status" value="1"/>
</dbReference>
<dbReference type="InterPro" id="IPR006366">
    <property type="entry name" value="CobA/CysG_C"/>
</dbReference>
<evidence type="ECO:0000313" key="18">
    <source>
        <dbReference type="Proteomes" id="UP001560685"/>
    </source>
</evidence>
<dbReference type="Pfam" id="PF10414">
    <property type="entry name" value="CysG_dimeriser"/>
    <property type="match status" value="1"/>
</dbReference>
<evidence type="ECO:0000259" key="15">
    <source>
        <dbReference type="Pfam" id="PF10414"/>
    </source>
</evidence>
<keyword evidence="7 17" id="KW-0560">Oxidoreductase</keyword>
<keyword evidence="3" id="KW-0169">Cobalamin biosynthesis</keyword>
<dbReference type="InterPro" id="IPR019478">
    <property type="entry name" value="Sirohaem_synthase_dimer_dom"/>
</dbReference>
<sequence>MNRFPAYIALENRPVLIIGGGPSALAKARLMTAAQASLTVIAEKIDSETRAALAGVARLIERAPVVGDIEASVLVFIADGRDSQIERWVEIAQMAGALVNVVDRPEFCDFITPSIIDRGQVTVAITTNGAAPVLGRKVRADIEALLPQNVGSLAEFADRYRDAVKAKFSEHDRRLFWEHFFDGPVAAQVLAGDEVRAHEAMVALINRPREKEKTGVVHIVGAGPGDPDLLTVKALRLLQHADVILYDRLVSDEILSLARRDAERFYVGKAKANHAVPQDEIEARLVAFARDGKMVVRLKGGDPFIFGRGGEELETVRAAGISVFTTPGITAAAGCAASANMALTHRGYSQAVTFVTGHAKDEGEPDLDWAALATLKSTLVVYMGVSKASSIANRLIGHGRARSTPVAVIEKGTCPDQKIIKGSLDELGQLIEAGSVDGPALLVIGEVAALADGETLLSIAQQERLVA</sequence>
<evidence type="ECO:0000256" key="9">
    <source>
        <dbReference type="ARBA" id="ARBA00023239"/>
    </source>
</evidence>